<dbReference type="EMBL" id="JAWDKA010000012">
    <property type="protein sequence ID" value="MDV0442579.1"/>
    <property type="molecule type" value="Genomic_DNA"/>
</dbReference>
<organism evidence="1 2">
    <name type="scientific">Methanorbis furvi</name>
    <dbReference type="NCBI Taxonomy" id="3028299"/>
    <lineage>
        <taxon>Archaea</taxon>
        <taxon>Methanobacteriati</taxon>
        <taxon>Methanobacteriota</taxon>
        <taxon>Stenosarchaea group</taxon>
        <taxon>Methanomicrobia</taxon>
        <taxon>Methanomicrobiales</taxon>
        <taxon>Methanocorpusculaceae</taxon>
        <taxon>Methanorbis</taxon>
    </lineage>
</organism>
<name>A0AAE4SB33_9EURY</name>
<accession>A0AAE4SB33</accession>
<gene>
    <name evidence="1" type="ORF">McpAg1_18290</name>
</gene>
<dbReference type="InterPro" id="IPR036388">
    <property type="entry name" value="WH-like_DNA-bd_sf"/>
</dbReference>
<dbReference type="Proteomes" id="UP001273136">
    <property type="component" value="Unassembled WGS sequence"/>
</dbReference>
<reference evidence="1" key="1">
    <citation type="submission" date="2023-06" db="EMBL/GenBank/DDBJ databases">
        <title>Genome sequence of Methancorpusculaceae sp. Ag1.</title>
        <authorList>
            <person name="Protasov E."/>
            <person name="Platt K."/>
            <person name="Poehlein A."/>
            <person name="Daniel R."/>
            <person name="Brune A."/>
        </authorList>
    </citation>
    <scope>NUCLEOTIDE SEQUENCE</scope>
    <source>
        <strain evidence="1">Ag1</strain>
    </source>
</reference>
<comment type="caution">
    <text evidence="1">The sequence shown here is derived from an EMBL/GenBank/DDBJ whole genome shotgun (WGS) entry which is preliminary data.</text>
</comment>
<evidence type="ECO:0000313" key="1">
    <source>
        <dbReference type="EMBL" id="MDV0442579.1"/>
    </source>
</evidence>
<sequence length="105" mass="11098">MRLEQLPPTPDKSEFVKILLKALDNVRSDHAATATASAAATPAVTDEQLLALIIELSGKKGAPIADVVTRAAKLGLGEKDTKAALARLMEEGECYTPTTELIKIA</sequence>
<evidence type="ECO:0000313" key="2">
    <source>
        <dbReference type="Proteomes" id="UP001273136"/>
    </source>
</evidence>
<keyword evidence="2" id="KW-1185">Reference proteome</keyword>
<dbReference type="Gene3D" id="1.10.10.10">
    <property type="entry name" value="Winged helix-like DNA-binding domain superfamily/Winged helix DNA-binding domain"/>
    <property type="match status" value="1"/>
</dbReference>
<dbReference type="AlphaFoldDB" id="A0AAE4SB33"/>
<proteinExistence type="predicted"/>
<protein>
    <submittedName>
        <fullName evidence="1">Uncharacterized protein</fullName>
    </submittedName>
</protein>